<evidence type="ECO:0000256" key="1">
    <source>
        <dbReference type="SAM" id="MobiDB-lite"/>
    </source>
</evidence>
<protein>
    <submittedName>
        <fullName evidence="2">Uncharacterized protein</fullName>
    </submittedName>
</protein>
<name>A0A7R9FT57_9CRUS</name>
<dbReference type="EMBL" id="CAJPEV010008900">
    <property type="protein sequence ID" value="CAG0905465.1"/>
    <property type="molecule type" value="Genomic_DNA"/>
</dbReference>
<accession>A0A7R9FT57</accession>
<feature type="region of interest" description="Disordered" evidence="1">
    <location>
        <begin position="64"/>
        <end position="113"/>
    </location>
</feature>
<dbReference type="AlphaFoldDB" id="A0A7R9FT57"/>
<evidence type="ECO:0000313" key="3">
    <source>
        <dbReference type="Proteomes" id="UP000677054"/>
    </source>
</evidence>
<gene>
    <name evidence="2" type="ORF">DSTB1V02_LOCUS14052</name>
</gene>
<reference evidence="2" key="1">
    <citation type="submission" date="2020-11" db="EMBL/GenBank/DDBJ databases">
        <authorList>
            <person name="Tran Van P."/>
        </authorList>
    </citation>
    <scope>NUCLEOTIDE SEQUENCE</scope>
</reference>
<keyword evidence="3" id="KW-1185">Reference proteome</keyword>
<sequence>MEYRSWGYPKTRVYQARPTTLAMSKDAIRQDVNGRGAYLNLLGKTEREKVVSSDDEDDIEREMASALNRRTVTSVLSKAMDSDPEDDDGRSTANRKDGRSSAVKTPQADDDFF</sequence>
<evidence type="ECO:0000313" key="2">
    <source>
        <dbReference type="EMBL" id="CAD7254306.1"/>
    </source>
</evidence>
<dbReference type="Proteomes" id="UP000677054">
    <property type="component" value="Unassembled WGS sequence"/>
</dbReference>
<organism evidence="2">
    <name type="scientific">Darwinula stevensoni</name>
    <dbReference type="NCBI Taxonomy" id="69355"/>
    <lineage>
        <taxon>Eukaryota</taxon>
        <taxon>Metazoa</taxon>
        <taxon>Ecdysozoa</taxon>
        <taxon>Arthropoda</taxon>
        <taxon>Crustacea</taxon>
        <taxon>Oligostraca</taxon>
        <taxon>Ostracoda</taxon>
        <taxon>Podocopa</taxon>
        <taxon>Podocopida</taxon>
        <taxon>Darwinulocopina</taxon>
        <taxon>Darwinuloidea</taxon>
        <taxon>Darwinulidae</taxon>
        <taxon>Darwinula</taxon>
    </lineage>
</organism>
<proteinExistence type="predicted"/>
<dbReference type="EMBL" id="LR908418">
    <property type="protein sequence ID" value="CAD7254306.1"/>
    <property type="molecule type" value="Genomic_DNA"/>
</dbReference>